<name>A0A5B8QVU2_9GAMM</name>
<protein>
    <submittedName>
        <fullName evidence="2">Uncharacterized protein</fullName>
    </submittedName>
</protein>
<evidence type="ECO:0000313" key="3">
    <source>
        <dbReference type="Proteomes" id="UP000321124"/>
    </source>
</evidence>
<gene>
    <name evidence="2" type="ORF">D0436_10320</name>
</gene>
<dbReference type="EMBL" id="CP031775">
    <property type="protein sequence ID" value="QDZ90830.1"/>
    <property type="molecule type" value="Genomic_DNA"/>
</dbReference>
<dbReference type="Proteomes" id="UP000321124">
    <property type="component" value="Chromosome"/>
</dbReference>
<organism evidence="2 3">
    <name type="scientific">Shewanella decolorationis</name>
    <dbReference type="NCBI Taxonomy" id="256839"/>
    <lineage>
        <taxon>Bacteria</taxon>
        <taxon>Pseudomonadati</taxon>
        <taxon>Pseudomonadota</taxon>
        <taxon>Gammaproteobacteria</taxon>
        <taxon>Alteromonadales</taxon>
        <taxon>Shewanellaceae</taxon>
        <taxon>Shewanella</taxon>
    </lineage>
</organism>
<evidence type="ECO:0000256" key="1">
    <source>
        <dbReference type="SAM" id="MobiDB-lite"/>
    </source>
</evidence>
<feature type="compositionally biased region" description="Polar residues" evidence="1">
    <location>
        <begin position="1"/>
        <end position="19"/>
    </location>
</feature>
<dbReference type="KEGG" id="sdeo:D0436_10320"/>
<dbReference type="AlphaFoldDB" id="A0A5B8QVU2"/>
<sequence>MMSSSSPYIFGQQANSQWQKRPLGRVGDLQGWHQRMKALCPNPRLGQVVWLENNHWDNGEGQYVHSSTGYKVINFRANGDPVWERGQVIILSTDDE</sequence>
<evidence type="ECO:0000313" key="2">
    <source>
        <dbReference type="EMBL" id="QDZ90830.1"/>
    </source>
</evidence>
<feature type="region of interest" description="Disordered" evidence="1">
    <location>
        <begin position="1"/>
        <end position="22"/>
    </location>
</feature>
<proteinExistence type="predicted"/>
<reference evidence="2 3" key="1">
    <citation type="journal article" date="2019" name="Ecotoxicol. Environ. Saf.">
        <title>Microbial characterization of heavy metal resistant bacterial strains isolated from an electroplating wastewater treatment plant.</title>
        <authorList>
            <person name="Cai X."/>
            <person name="Zheng X."/>
            <person name="Zhang D."/>
            <person name="Iqbal W."/>
            <person name="Liu C."/>
            <person name="Yang B."/>
            <person name="Zhao X."/>
            <person name="Lu X."/>
            <person name="Mao Y."/>
        </authorList>
    </citation>
    <scope>NUCLEOTIDE SEQUENCE [LARGE SCALE GENOMIC DNA]</scope>
    <source>
        <strain evidence="2 3">Ni1-3</strain>
    </source>
</reference>
<dbReference type="RefSeq" id="WP_126513102.1">
    <property type="nucleotide sequence ID" value="NZ_CP031775.2"/>
</dbReference>
<accession>A0A5B8QVU2</accession>